<dbReference type="InterPro" id="IPR036291">
    <property type="entry name" value="NAD(P)-bd_dom_sf"/>
</dbReference>
<evidence type="ECO:0000256" key="1">
    <source>
        <dbReference type="ARBA" id="ARBA00006484"/>
    </source>
</evidence>
<dbReference type="AlphaFoldDB" id="A0A4R4N748"/>
<reference evidence="2 3" key="1">
    <citation type="submission" date="2019-02" db="EMBL/GenBank/DDBJ databases">
        <title>Draft genome sequences of novel Actinobacteria.</title>
        <authorList>
            <person name="Sahin N."/>
            <person name="Ay H."/>
            <person name="Saygin H."/>
        </authorList>
    </citation>
    <scope>NUCLEOTIDE SEQUENCE [LARGE SCALE GENOMIC DNA]</scope>
    <source>
        <strain evidence="2 3">KC201</strain>
    </source>
</reference>
<dbReference type="InterPro" id="IPR002347">
    <property type="entry name" value="SDR_fam"/>
</dbReference>
<dbReference type="Pfam" id="PF00106">
    <property type="entry name" value="adh_short"/>
    <property type="match status" value="1"/>
</dbReference>
<accession>A0A4R4N748</accession>
<comment type="similarity">
    <text evidence="1">Belongs to the short-chain dehydrogenases/reductases (SDR) family.</text>
</comment>
<evidence type="ECO:0000313" key="2">
    <source>
        <dbReference type="EMBL" id="TDC02960.1"/>
    </source>
</evidence>
<dbReference type="Proteomes" id="UP000295157">
    <property type="component" value="Unassembled WGS sequence"/>
</dbReference>
<dbReference type="InterPro" id="IPR050259">
    <property type="entry name" value="SDR"/>
</dbReference>
<evidence type="ECO:0000313" key="3">
    <source>
        <dbReference type="Proteomes" id="UP000295157"/>
    </source>
</evidence>
<sequence>MTSVALVTGGSRGLGAVIARRLAADGLAVAVNHHANADGARQVVSAVREAGGTAEAFAADVTEEAGVTGQRLTVNGGHT</sequence>
<dbReference type="SUPFAM" id="SSF51735">
    <property type="entry name" value="NAD(P)-binding Rossmann-fold domains"/>
    <property type="match status" value="1"/>
</dbReference>
<gene>
    <name evidence="2" type="ORF">E1267_28025</name>
</gene>
<dbReference type="PANTHER" id="PTHR42879">
    <property type="entry name" value="3-OXOACYL-(ACYL-CARRIER-PROTEIN) REDUCTASE"/>
    <property type="match status" value="1"/>
</dbReference>
<dbReference type="EMBL" id="SMJZ01000124">
    <property type="protein sequence ID" value="TDC02960.1"/>
    <property type="molecule type" value="Genomic_DNA"/>
</dbReference>
<proteinExistence type="inferred from homology"/>
<comment type="caution">
    <text evidence="2">The sequence shown here is derived from an EMBL/GenBank/DDBJ whole genome shotgun (WGS) entry which is preliminary data.</text>
</comment>
<protein>
    <submittedName>
        <fullName evidence="2">SDR family NAD(P)-dependent oxidoreductase</fullName>
    </submittedName>
</protein>
<keyword evidence="3" id="KW-1185">Reference proteome</keyword>
<dbReference type="OrthoDB" id="286404at2"/>
<dbReference type="RefSeq" id="WP_132336620.1">
    <property type="nucleotide sequence ID" value="NZ_SMJZ01000124.1"/>
</dbReference>
<dbReference type="PANTHER" id="PTHR42879:SF2">
    <property type="entry name" value="3-OXOACYL-[ACYL-CARRIER-PROTEIN] REDUCTASE FABG"/>
    <property type="match status" value="1"/>
</dbReference>
<name>A0A4R4N748_9ACTN</name>
<dbReference type="Gene3D" id="3.40.50.720">
    <property type="entry name" value="NAD(P)-binding Rossmann-like Domain"/>
    <property type="match status" value="1"/>
</dbReference>
<organism evidence="2 3">
    <name type="scientific">Nonomuraea longispora</name>
    <dbReference type="NCBI Taxonomy" id="1848320"/>
    <lineage>
        <taxon>Bacteria</taxon>
        <taxon>Bacillati</taxon>
        <taxon>Actinomycetota</taxon>
        <taxon>Actinomycetes</taxon>
        <taxon>Streptosporangiales</taxon>
        <taxon>Streptosporangiaceae</taxon>
        <taxon>Nonomuraea</taxon>
    </lineage>
</organism>